<evidence type="ECO:0000313" key="3">
    <source>
        <dbReference type="Proteomes" id="UP001367676"/>
    </source>
</evidence>
<feature type="region of interest" description="Disordered" evidence="1">
    <location>
        <begin position="159"/>
        <end position="178"/>
    </location>
</feature>
<evidence type="ECO:0000313" key="2">
    <source>
        <dbReference type="EMBL" id="KAK7604066.1"/>
    </source>
</evidence>
<feature type="region of interest" description="Disordered" evidence="1">
    <location>
        <begin position="120"/>
        <end position="142"/>
    </location>
</feature>
<reference evidence="2 3" key="1">
    <citation type="submission" date="2024-03" db="EMBL/GenBank/DDBJ databases">
        <title>Adaptation during the transition from Ophiocordyceps entomopathogen to insect associate is accompanied by gene loss and intensified selection.</title>
        <authorList>
            <person name="Ward C.M."/>
            <person name="Onetto C.A."/>
            <person name="Borneman A.R."/>
        </authorList>
    </citation>
    <scope>NUCLEOTIDE SEQUENCE [LARGE SCALE GENOMIC DNA]</scope>
    <source>
        <strain evidence="2">AWRI1</strain>
        <tissue evidence="2">Single Adult Female</tissue>
    </source>
</reference>
<keyword evidence="3" id="KW-1185">Reference proteome</keyword>
<name>A0AAN9TW84_9HEMI</name>
<gene>
    <name evidence="2" type="ORF">V9T40_004339</name>
</gene>
<comment type="caution">
    <text evidence="2">The sequence shown here is derived from an EMBL/GenBank/DDBJ whole genome shotgun (WGS) entry which is preliminary data.</text>
</comment>
<sequence>MSMVSYVTPPGPLSSSHQNSTRPYQYEENNILINLMFFSSSGFDDEASELSLAYDRKNGAKIENWNGENVRADEVAGPEAGYGSVDTRPAAAATAAWASTLITYHVEVFGATAVQRGKVTTPRLTPTTTTSTAHGKHDEIDKTQSTTIYRNCLCETKEKKRKASRIRRHRPNSTQQLN</sequence>
<feature type="region of interest" description="Disordered" evidence="1">
    <location>
        <begin position="1"/>
        <end position="21"/>
    </location>
</feature>
<feature type="compositionally biased region" description="Low complexity" evidence="1">
    <location>
        <begin position="120"/>
        <end position="132"/>
    </location>
</feature>
<evidence type="ECO:0000256" key="1">
    <source>
        <dbReference type="SAM" id="MobiDB-lite"/>
    </source>
</evidence>
<protein>
    <submittedName>
        <fullName evidence="2">Uncharacterized protein</fullName>
    </submittedName>
</protein>
<dbReference type="AlphaFoldDB" id="A0AAN9TW84"/>
<dbReference type="Proteomes" id="UP001367676">
    <property type="component" value="Unassembled WGS sequence"/>
</dbReference>
<accession>A0AAN9TW84</accession>
<dbReference type="EMBL" id="JBBCAQ010000004">
    <property type="protein sequence ID" value="KAK7604066.1"/>
    <property type="molecule type" value="Genomic_DNA"/>
</dbReference>
<organism evidence="2 3">
    <name type="scientific">Parthenolecanium corni</name>
    <dbReference type="NCBI Taxonomy" id="536013"/>
    <lineage>
        <taxon>Eukaryota</taxon>
        <taxon>Metazoa</taxon>
        <taxon>Ecdysozoa</taxon>
        <taxon>Arthropoda</taxon>
        <taxon>Hexapoda</taxon>
        <taxon>Insecta</taxon>
        <taxon>Pterygota</taxon>
        <taxon>Neoptera</taxon>
        <taxon>Paraneoptera</taxon>
        <taxon>Hemiptera</taxon>
        <taxon>Sternorrhyncha</taxon>
        <taxon>Coccoidea</taxon>
        <taxon>Coccidae</taxon>
        <taxon>Parthenolecanium</taxon>
    </lineage>
</organism>
<feature type="compositionally biased region" description="Basic residues" evidence="1">
    <location>
        <begin position="159"/>
        <end position="171"/>
    </location>
</feature>
<proteinExistence type="predicted"/>